<evidence type="ECO:0000256" key="1">
    <source>
        <dbReference type="ARBA" id="ARBA00006611"/>
    </source>
</evidence>
<organism evidence="10 11">
    <name type="scientific">Derxia gummosa DSM 723</name>
    <dbReference type="NCBI Taxonomy" id="1121388"/>
    <lineage>
        <taxon>Bacteria</taxon>
        <taxon>Pseudomonadati</taxon>
        <taxon>Pseudomonadota</taxon>
        <taxon>Betaproteobacteria</taxon>
        <taxon>Burkholderiales</taxon>
        <taxon>Alcaligenaceae</taxon>
        <taxon>Derxia</taxon>
    </lineage>
</organism>
<dbReference type="GO" id="GO:0015628">
    <property type="term" value="P:protein secretion by the type II secretion system"/>
    <property type="evidence" value="ECO:0007669"/>
    <property type="project" value="UniProtKB-UniRule"/>
</dbReference>
<evidence type="ECO:0000313" key="11">
    <source>
        <dbReference type="RefSeq" id="WP_084545110.1"/>
    </source>
</evidence>
<name>A0A8B6XB65_9BURK</name>
<accession>A0A8B6XB65</accession>
<dbReference type="AlphaFoldDB" id="A0A8B6XB65"/>
<dbReference type="GO" id="GO:0015627">
    <property type="term" value="C:type II protein secretion system complex"/>
    <property type="evidence" value="ECO:0007669"/>
    <property type="project" value="UniProtKB-UniRule"/>
</dbReference>
<dbReference type="Pfam" id="PF00437">
    <property type="entry name" value="T2SSE"/>
    <property type="match status" value="1"/>
</dbReference>
<dbReference type="FunFam" id="3.40.50.300:FF:000398">
    <property type="entry name" value="Type IV pilus assembly ATPase PilB"/>
    <property type="match status" value="1"/>
</dbReference>
<dbReference type="SMART" id="SM00382">
    <property type="entry name" value="AAA"/>
    <property type="match status" value="1"/>
</dbReference>
<dbReference type="FunFam" id="3.30.450.90:FF:000001">
    <property type="entry name" value="Type II secretion system ATPase GspE"/>
    <property type="match status" value="1"/>
</dbReference>
<protein>
    <recommendedName>
        <fullName evidence="8">Type II secretion system protein E</fullName>
        <shortName evidence="8">T2SS protein E</shortName>
    </recommendedName>
    <alternativeName>
        <fullName evidence="8">Type II traffic warden ATPase</fullName>
    </alternativeName>
</protein>
<dbReference type="PROSITE" id="PS00662">
    <property type="entry name" value="T2SP_E"/>
    <property type="match status" value="1"/>
</dbReference>
<evidence type="ECO:0000259" key="9">
    <source>
        <dbReference type="PROSITE" id="PS00662"/>
    </source>
</evidence>
<dbReference type="GO" id="GO:0016887">
    <property type="term" value="F:ATP hydrolysis activity"/>
    <property type="evidence" value="ECO:0007669"/>
    <property type="project" value="TreeGrafter"/>
</dbReference>
<dbReference type="NCBIfam" id="TIGR02533">
    <property type="entry name" value="type_II_gspE"/>
    <property type="match status" value="1"/>
</dbReference>
<dbReference type="PANTHER" id="PTHR30258:SF2">
    <property type="entry name" value="COMG OPERON PROTEIN 1"/>
    <property type="match status" value="1"/>
</dbReference>
<evidence type="ECO:0000256" key="8">
    <source>
        <dbReference type="RuleBase" id="RU366070"/>
    </source>
</evidence>
<dbReference type="PANTHER" id="PTHR30258">
    <property type="entry name" value="TYPE II SECRETION SYSTEM PROTEIN GSPE-RELATED"/>
    <property type="match status" value="1"/>
</dbReference>
<evidence type="ECO:0000256" key="5">
    <source>
        <dbReference type="ARBA" id="ARBA00022927"/>
    </source>
</evidence>
<dbReference type="RefSeq" id="WP_084545110.1">
    <property type="nucleotide sequence ID" value="NZ_AXWS01000014.1"/>
</dbReference>
<sequence length="532" mass="57461">MSRTDSPGLVADTASTVTLASTAAADRNGAASGADDLSVAPGAGGVDAAAPADGIDAARLLPYAFARDAKLALVVRGGQPPEAWICEQTDPDALAEVTRRLGNLPTAWKTVPEVEAALRQAYAQSDGEAARIVDEAEADIDITRLLQDAPAVEDLLEVEDDAPIIRMINALLTQASRDGASDIHIEAFETHSVVRFRIDGTLRDIARPRRALHAALISRIKIMAQLDIAEKRLPQDGRITLRVAGKPVDVRVSTLPTGHGERAVLRLLDKEAGRLDLSKLGMAPDTLATFDRLVNQPHGIILVTGPTGSGKTTTLYAAMQRLDATTTNIMTVEDPIEYDLPGIGQTQVNARIDMTFGKALRAILRQDPDVIMIGEIRDLETAQIAVQASLTGHLVLATLHTNDSASAITRLADMGVEPFLLSSTVLGVMAQRLIRRLCPHCKKPDTTPEGRKVWRAVGCDRCHRSGYIGRSGIYELLVIDEDQRGLIHNAANELEIRRLGLQRGMRSMRDDGQRWIDSGATSVEEIIRVTRD</sequence>
<dbReference type="Pfam" id="PF22341">
    <property type="entry name" value="GSPE_N1E"/>
    <property type="match status" value="1"/>
</dbReference>
<keyword evidence="5 8" id="KW-0653">Protein transport</keyword>
<keyword evidence="10" id="KW-1185">Reference proteome</keyword>
<feature type="domain" description="Bacterial type II secretion system protein E" evidence="9">
    <location>
        <begin position="364"/>
        <end position="378"/>
    </location>
</feature>
<dbReference type="Gene3D" id="3.40.50.300">
    <property type="entry name" value="P-loop containing nucleotide triphosphate hydrolases"/>
    <property type="match status" value="1"/>
</dbReference>
<comment type="subcellular location">
    <subcellularLocation>
        <location evidence="8">Cell inner membrane</location>
    </subcellularLocation>
</comment>
<proteinExistence type="inferred from homology"/>
<evidence type="ECO:0000256" key="7">
    <source>
        <dbReference type="ARBA" id="ARBA00034006"/>
    </source>
</evidence>
<keyword evidence="3 8" id="KW-0547">Nucleotide-binding</keyword>
<keyword evidence="4 8" id="KW-0067">ATP-binding</keyword>
<comment type="function">
    <text evidence="8">ATPase component of the type II secretion system required for the energy-dependent secretion of extracellular factors such as proteases and toxins from the periplasm. Acts as a molecular motor to provide the energy that is required for assembly of the pseudopilus and the extrusion of substrates generated in the cytoplasm.</text>
</comment>
<dbReference type="GO" id="GO:0005524">
    <property type="term" value="F:ATP binding"/>
    <property type="evidence" value="ECO:0007669"/>
    <property type="project" value="UniProtKB-UniRule"/>
</dbReference>
<evidence type="ECO:0000256" key="6">
    <source>
        <dbReference type="ARBA" id="ARBA00022967"/>
    </source>
</evidence>
<keyword evidence="2 8" id="KW-0813">Transport</keyword>
<dbReference type="GO" id="GO:0008564">
    <property type="term" value="F:protein-exporting ATPase activity"/>
    <property type="evidence" value="ECO:0007669"/>
    <property type="project" value="UniProtKB-EC"/>
</dbReference>
<dbReference type="InterPro" id="IPR037257">
    <property type="entry name" value="T2SS_E_N_sf"/>
</dbReference>
<comment type="catalytic activity">
    <reaction evidence="7">
        <text>ATP + H2O + cellular proteinSide 1 = ADP + phosphate + cellular proteinSide 2.</text>
        <dbReference type="EC" id="7.4.2.8"/>
    </reaction>
</comment>
<keyword evidence="6" id="KW-1278">Translocase</keyword>
<dbReference type="CDD" id="cd01129">
    <property type="entry name" value="PulE-GspE-like"/>
    <property type="match status" value="1"/>
</dbReference>
<evidence type="ECO:0000313" key="10">
    <source>
        <dbReference type="Proteomes" id="UP000675920"/>
    </source>
</evidence>
<dbReference type="Gene3D" id="3.30.450.90">
    <property type="match status" value="1"/>
</dbReference>
<dbReference type="Proteomes" id="UP000675920">
    <property type="component" value="Unplaced"/>
</dbReference>
<dbReference type="OrthoDB" id="5790493at2"/>
<comment type="similarity">
    <text evidence="1 8">Belongs to the GSP E family.</text>
</comment>
<dbReference type="InterPro" id="IPR054757">
    <property type="entry name" value="GSPE_N1E"/>
</dbReference>
<dbReference type="InterPro" id="IPR013369">
    <property type="entry name" value="T2SS_GspE"/>
</dbReference>
<dbReference type="InterPro" id="IPR027417">
    <property type="entry name" value="P-loop_NTPase"/>
</dbReference>
<evidence type="ECO:0000256" key="2">
    <source>
        <dbReference type="ARBA" id="ARBA00022448"/>
    </source>
</evidence>
<dbReference type="GO" id="GO:0005886">
    <property type="term" value="C:plasma membrane"/>
    <property type="evidence" value="ECO:0007669"/>
    <property type="project" value="UniProtKB-SubCell"/>
</dbReference>
<reference evidence="11" key="2">
    <citation type="submission" date="2025-08" db="UniProtKB">
        <authorList>
            <consortium name="RefSeq"/>
        </authorList>
    </citation>
    <scope>IDENTIFICATION</scope>
</reference>
<dbReference type="Gene3D" id="3.30.300.160">
    <property type="entry name" value="Type II secretion system, protein E, N-terminal domain"/>
    <property type="match status" value="1"/>
</dbReference>
<evidence type="ECO:0000256" key="3">
    <source>
        <dbReference type="ARBA" id="ARBA00022741"/>
    </source>
</evidence>
<evidence type="ECO:0000256" key="4">
    <source>
        <dbReference type="ARBA" id="ARBA00022840"/>
    </source>
</evidence>
<dbReference type="InterPro" id="IPR003593">
    <property type="entry name" value="AAA+_ATPase"/>
</dbReference>
<reference evidence="11" key="1">
    <citation type="journal article" date="2019" name="EcoSal Plus">
        <title>Architecture, Function, and Substrates of the Type II Secretion System.</title>
        <authorList>
            <person name="Korotkov K.V."/>
            <person name="Sandkvist M."/>
        </authorList>
    </citation>
    <scope>NUCLEOTIDE SEQUENCE</scope>
</reference>
<dbReference type="InterPro" id="IPR001482">
    <property type="entry name" value="T2SS/T4SS_dom"/>
</dbReference>
<dbReference type="SUPFAM" id="SSF160246">
    <property type="entry name" value="EspE N-terminal domain-like"/>
    <property type="match status" value="1"/>
</dbReference>
<gene>
    <name evidence="11" type="primary">gspE</name>
</gene>
<dbReference type="SUPFAM" id="SSF52540">
    <property type="entry name" value="P-loop containing nucleoside triphosphate hydrolases"/>
    <property type="match status" value="1"/>
</dbReference>